<dbReference type="EMBL" id="JADBJN010000003">
    <property type="protein sequence ID" value="KAG5670370.1"/>
    <property type="molecule type" value="Genomic_DNA"/>
</dbReference>
<dbReference type="InterPro" id="IPR002557">
    <property type="entry name" value="Chitin-bd_dom"/>
</dbReference>
<organism evidence="3 4">
    <name type="scientific">Polypedilum vanderplanki</name>
    <name type="common">Sleeping chironomid midge</name>
    <dbReference type="NCBI Taxonomy" id="319348"/>
    <lineage>
        <taxon>Eukaryota</taxon>
        <taxon>Metazoa</taxon>
        <taxon>Ecdysozoa</taxon>
        <taxon>Arthropoda</taxon>
        <taxon>Hexapoda</taxon>
        <taxon>Insecta</taxon>
        <taxon>Pterygota</taxon>
        <taxon>Neoptera</taxon>
        <taxon>Endopterygota</taxon>
        <taxon>Diptera</taxon>
        <taxon>Nematocera</taxon>
        <taxon>Chironomoidea</taxon>
        <taxon>Chironomidae</taxon>
        <taxon>Chironominae</taxon>
        <taxon>Polypedilum</taxon>
        <taxon>Polypedilum</taxon>
    </lineage>
</organism>
<dbReference type="SMART" id="SM00494">
    <property type="entry name" value="ChtBD2"/>
    <property type="match status" value="1"/>
</dbReference>
<feature type="chain" id="PRO_5039953128" description="Chitin-binding type-2 domain-containing protein" evidence="1">
    <location>
        <begin position="18"/>
        <end position="109"/>
    </location>
</feature>
<dbReference type="GO" id="GO:0008061">
    <property type="term" value="F:chitin binding"/>
    <property type="evidence" value="ECO:0007669"/>
    <property type="project" value="InterPro"/>
</dbReference>
<evidence type="ECO:0000313" key="3">
    <source>
        <dbReference type="EMBL" id="KAG5670370.1"/>
    </source>
</evidence>
<dbReference type="GO" id="GO:0005576">
    <property type="term" value="C:extracellular region"/>
    <property type="evidence" value="ECO:0007669"/>
    <property type="project" value="InterPro"/>
</dbReference>
<dbReference type="Proteomes" id="UP001107558">
    <property type="component" value="Chromosome 3"/>
</dbReference>
<accession>A0A9J6BKS6</accession>
<evidence type="ECO:0000313" key="4">
    <source>
        <dbReference type="Proteomes" id="UP001107558"/>
    </source>
</evidence>
<keyword evidence="1" id="KW-0732">Signal</keyword>
<comment type="caution">
    <text evidence="3">The sequence shown here is derived from an EMBL/GenBank/DDBJ whole genome shotgun (WGS) entry which is preliminary data.</text>
</comment>
<gene>
    <name evidence="3" type="ORF">PVAND_000641</name>
</gene>
<dbReference type="AlphaFoldDB" id="A0A9J6BKS6"/>
<reference evidence="3" key="1">
    <citation type="submission" date="2021-03" db="EMBL/GenBank/DDBJ databases">
        <title>Chromosome level genome of the anhydrobiotic midge Polypedilum vanderplanki.</title>
        <authorList>
            <person name="Yoshida Y."/>
            <person name="Kikawada T."/>
            <person name="Gusev O."/>
        </authorList>
    </citation>
    <scope>NUCLEOTIDE SEQUENCE</scope>
    <source>
        <strain evidence="3">NIAS01</strain>
        <tissue evidence="3">Whole body or cell culture</tissue>
    </source>
</reference>
<sequence length="109" mass="11838">MKKILIILIFYFPMIFCQVPTAPTVTPTFPTAPIVTTEGPTEPTIPTAPPSNPVCPPSGVAHLPDSRCQYFVVCINGVAHEGRCVNGQLWDTTQNVCREAHLVDCGTRT</sequence>
<dbReference type="PROSITE" id="PS50940">
    <property type="entry name" value="CHIT_BIND_II"/>
    <property type="match status" value="1"/>
</dbReference>
<feature type="domain" description="Chitin-binding type-2" evidence="2">
    <location>
        <begin position="52"/>
        <end position="107"/>
    </location>
</feature>
<dbReference type="Pfam" id="PF01607">
    <property type="entry name" value="CBM_14"/>
    <property type="match status" value="1"/>
</dbReference>
<keyword evidence="4" id="KW-1185">Reference proteome</keyword>
<evidence type="ECO:0000259" key="2">
    <source>
        <dbReference type="PROSITE" id="PS50940"/>
    </source>
</evidence>
<dbReference type="SUPFAM" id="SSF57625">
    <property type="entry name" value="Invertebrate chitin-binding proteins"/>
    <property type="match status" value="1"/>
</dbReference>
<dbReference type="InterPro" id="IPR036508">
    <property type="entry name" value="Chitin-bd_dom_sf"/>
</dbReference>
<dbReference type="Gene3D" id="2.170.140.10">
    <property type="entry name" value="Chitin binding domain"/>
    <property type="match status" value="1"/>
</dbReference>
<name>A0A9J6BKS6_POLVA</name>
<protein>
    <recommendedName>
        <fullName evidence="2">Chitin-binding type-2 domain-containing protein</fullName>
    </recommendedName>
</protein>
<evidence type="ECO:0000256" key="1">
    <source>
        <dbReference type="SAM" id="SignalP"/>
    </source>
</evidence>
<feature type="signal peptide" evidence="1">
    <location>
        <begin position="1"/>
        <end position="17"/>
    </location>
</feature>
<proteinExistence type="predicted"/>